<sequence>MYAKLLCLSTSRLTFQLQACIIPPISALLQEKVTSICPGVLFEFGKCYFLAPRRDNTALVPPQGPSRCARHGESDHHLHFSEQAMSRQ</sequence>
<reference evidence="2 3" key="1">
    <citation type="journal article" date="2018" name="Nat. Ecol. Evol.">
        <title>Pezizomycetes genomes reveal the molecular basis of ectomycorrhizal truffle lifestyle.</title>
        <authorList>
            <person name="Murat C."/>
            <person name="Payen T."/>
            <person name="Noel B."/>
            <person name="Kuo A."/>
            <person name="Morin E."/>
            <person name="Chen J."/>
            <person name="Kohler A."/>
            <person name="Krizsan K."/>
            <person name="Balestrini R."/>
            <person name="Da Silva C."/>
            <person name="Montanini B."/>
            <person name="Hainaut M."/>
            <person name="Levati E."/>
            <person name="Barry K.W."/>
            <person name="Belfiori B."/>
            <person name="Cichocki N."/>
            <person name="Clum A."/>
            <person name="Dockter R.B."/>
            <person name="Fauchery L."/>
            <person name="Guy J."/>
            <person name="Iotti M."/>
            <person name="Le Tacon F."/>
            <person name="Lindquist E.A."/>
            <person name="Lipzen A."/>
            <person name="Malagnac F."/>
            <person name="Mello A."/>
            <person name="Molinier V."/>
            <person name="Miyauchi S."/>
            <person name="Poulain J."/>
            <person name="Riccioni C."/>
            <person name="Rubini A."/>
            <person name="Sitrit Y."/>
            <person name="Splivallo R."/>
            <person name="Traeger S."/>
            <person name="Wang M."/>
            <person name="Zifcakova L."/>
            <person name="Wipf D."/>
            <person name="Zambonelli A."/>
            <person name="Paolocci F."/>
            <person name="Nowrousian M."/>
            <person name="Ottonello S."/>
            <person name="Baldrian P."/>
            <person name="Spatafora J.W."/>
            <person name="Henrissat B."/>
            <person name="Nagy L.G."/>
            <person name="Aury J.M."/>
            <person name="Wincker P."/>
            <person name="Grigoriev I.V."/>
            <person name="Bonfante P."/>
            <person name="Martin F.M."/>
        </authorList>
    </citation>
    <scope>NUCLEOTIDE SEQUENCE [LARGE SCALE GENOMIC DNA]</scope>
    <source>
        <strain evidence="2 3">ATCC MYA-4762</strain>
    </source>
</reference>
<evidence type="ECO:0000313" key="3">
    <source>
        <dbReference type="Proteomes" id="UP000267821"/>
    </source>
</evidence>
<name>A0A3N4LF51_9PEZI</name>
<evidence type="ECO:0000313" key="2">
    <source>
        <dbReference type="EMBL" id="RPB21513.1"/>
    </source>
</evidence>
<gene>
    <name evidence="2" type="ORF">L211DRAFT_840701</name>
</gene>
<dbReference type="Proteomes" id="UP000267821">
    <property type="component" value="Unassembled WGS sequence"/>
</dbReference>
<dbReference type="EMBL" id="ML121559">
    <property type="protein sequence ID" value="RPB21513.1"/>
    <property type="molecule type" value="Genomic_DNA"/>
</dbReference>
<accession>A0A3N4LF51</accession>
<feature type="region of interest" description="Disordered" evidence="1">
    <location>
        <begin position="65"/>
        <end position="88"/>
    </location>
</feature>
<evidence type="ECO:0000256" key="1">
    <source>
        <dbReference type="SAM" id="MobiDB-lite"/>
    </source>
</evidence>
<proteinExistence type="predicted"/>
<dbReference type="InParanoid" id="A0A3N4LF51"/>
<keyword evidence="3" id="KW-1185">Reference proteome</keyword>
<protein>
    <submittedName>
        <fullName evidence="2">Uncharacterized protein</fullName>
    </submittedName>
</protein>
<organism evidence="2 3">
    <name type="scientific">Terfezia boudieri ATCC MYA-4762</name>
    <dbReference type="NCBI Taxonomy" id="1051890"/>
    <lineage>
        <taxon>Eukaryota</taxon>
        <taxon>Fungi</taxon>
        <taxon>Dikarya</taxon>
        <taxon>Ascomycota</taxon>
        <taxon>Pezizomycotina</taxon>
        <taxon>Pezizomycetes</taxon>
        <taxon>Pezizales</taxon>
        <taxon>Pezizaceae</taxon>
        <taxon>Terfezia</taxon>
    </lineage>
</organism>
<feature type="compositionally biased region" description="Basic and acidic residues" evidence="1">
    <location>
        <begin position="70"/>
        <end position="80"/>
    </location>
</feature>
<dbReference type="AlphaFoldDB" id="A0A3N4LF51"/>